<proteinExistence type="predicted"/>
<accession>A0A699V0L0</accession>
<organism evidence="1">
    <name type="scientific">Tanacetum cinerariifolium</name>
    <name type="common">Dalmatian daisy</name>
    <name type="synonym">Chrysanthemum cinerariifolium</name>
    <dbReference type="NCBI Taxonomy" id="118510"/>
    <lineage>
        <taxon>Eukaryota</taxon>
        <taxon>Viridiplantae</taxon>
        <taxon>Streptophyta</taxon>
        <taxon>Embryophyta</taxon>
        <taxon>Tracheophyta</taxon>
        <taxon>Spermatophyta</taxon>
        <taxon>Magnoliopsida</taxon>
        <taxon>eudicotyledons</taxon>
        <taxon>Gunneridae</taxon>
        <taxon>Pentapetalae</taxon>
        <taxon>asterids</taxon>
        <taxon>campanulids</taxon>
        <taxon>Asterales</taxon>
        <taxon>Asteraceae</taxon>
        <taxon>Asteroideae</taxon>
        <taxon>Anthemideae</taxon>
        <taxon>Anthemidinae</taxon>
        <taxon>Tanacetum</taxon>
    </lineage>
</organism>
<sequence>NPLSGSTTSSSPDHLLEEFADELALITFPLRNNNLPFNIESDLREIEYLLNHDPTKEMNSILEDSVDEDNLQILMTIFYNDPFDSKEEKIKESKLLIDEIDLSRSCDFLHSPEYGSFLFEDFSEVDTLPSANKTKYLIRLYSFMRTFLKSLFK</sequence>
<dbReference type="EMBL" id="BKCJ011374312">
    <property type="protein sequence ID" value="GFD27119.1"/>
    <property type="molecule type" value="Genomic_DNA"/>
</dbReference>
<gene>
    <name evidence="1" type="ORF">Tci_899088</name>
</gene>
<reference evidence="1" key="1">
    <citation type="journal article" date="2019" name="Sci. Rep.">
        <title>Draft genome of Tanacetum cinerariifolium, the natural source of mosquito coil.</title>
        <authorList>
            <person name="Yamashiro T."/>
            <person name="Shiraishi A."/>
            <person name="Satake H."/>
            <person name="Nakayama K."/>
        </authorList>
    </citation>
    <scope>NUCLEOTIDE SEQUENCE</scope>
</reference>
<protein>
    <recommendedName>
        <fullName evidence="2">Reverse transcriptase domain-containing protein</fullName>
    </recommendedName>
</protein>
<dbReference type="AlphaFoldDB" id="A0A699V0L0"/>
<evidence type="ECO:0000313" key="1">
    <source>
        <dbReference type="EMBL" id="GFD27119.1"/>
    </source>
</evidence>
<feature type="non-terminal residue" evidence="1">
    <location>
        <position position="1"/>
    </location>
</feature>
<evidence type="ECO:0008006" key="2">
    <source>
        <dbReference type="Google" id="ProtNLM"/>
    </source>
</evidence>
<comment type="caution">
    <text evidence="1">The sequence shown here is derived from an EMBL/GenBank/DDBJ whole genome shotgun (WGS) entry which is preliminary data.</text>
</comment>
<name>A0A699V0L0_TANCI</name>